<gene>
    <name evidence="3" type="ORF">ACFQZ8_32910</name>
</gene>
<evidence type="ECO:0000313" key="3">
    <source>
        <dbReference type="EMBL" id="MFD0788744.1"/>
    </source>
</evidence>
<evidence type="ECO:0000256" key="1">
    <source>
        <dbReference type="ARBA" id="ARBA00022801"/>
    </source>
</evidence>
<keyword evidence="1" id="KW-0378">Hydrolase</keyword>
<dbReference type="Proteomes" id="UP001597053">
    <property type="component" value="Unassembled WGS sequence"/>
</dbReference>
<organism evidence="3 4">
    <name type="scientific">Micromonospora azadirachtae</name>
    <dbReference type="NCBI Taxonomy" id="1970735"/>
    <lineage>
        <taxon>Bacteria</taxon>
        <taxon>Bacillati</taxon>
        <taxon>Actinomycetota</taxon>
        <taxon>Actinomycetes</taxon>
        <taxon>Micromonosporales</taxon>
        <taxon>Micromonosporaceae</taxon>
        <taxon>Micromonospora</taxon>
    </lineage>
</organism>
<evidence type="ECO:0000313" key="4">
    <source>
        <dbReference type="Proteomes" id="UP001597053"/>
    </source>
</evidence>
<reference evidence="4" key="1">
    <citation type="journal article" date="2019" name="Int. J. Syst. Evol. Microbiol.">
        <title>The Global Catalogue of Microorganisms (GCM) 10K type strain sequencing project: providing services to taxonomists for standard genome sequencing and annotation.</title>
        <authorList>
            <consortium name="The Broad Institute Genomics Platform"/>
            <consortium name="The Broad Institute Genome Sequencing Center for Infectious Disease"/>
            <person name="Wu L."/>
            <person name="Ma J."/>
        </authorList>
    </citation>
    <scope>NUCLEOTIDE SEQUENCE [LARGE SCALE GENOMIC DNA]</scope>
    <source>
        <strain evidence="4">JCM 32148</strain>
    </source>
</reference>
<keyword evidence="4" id="KW-1185">Reference proteome</keyword>
<feature type="non-terminal residue" evidence="3">
    <location>
        <position position="1"/>
    </location>
</feature>
<dbReference type="InterPro" id="IPR026875">
    <property type="entry name" value="PHydrolase_assoc_dom"/>
</dbReference>
<accession>A0ABW3ADT8</accession>
<name>A0ABW3ADT8_9ACTN</name>
<evidence type="ECO:0000259" key="2">
    <source>
        <dbReference type="Pfam" id="PF13286"/>
    </source>
</evidence>
<dbReference type="EMBL" id="JBHTHM010003057">
    <property type="protein sequence ID" value="MFD0788744.1"/>
    <property type="molecule type" value="Genomic_DNA"/>
</dbReference>
<dbReference type="Pfam" id="PF13286">
    <property type="entry name" value="HD_assoc"/>
    <property type="match status" value="1"/>
</dbReference>
<proteinExistence type="predicted"/>
<sequence length="51" mass="5300">VFAPLWRAAPDDDARLRVVIDQVASLTDPAAVAWHARLAGDGGPHPTAPTG</sequence>
<comment type="caution">
    <text evidence="3">The sequence shown here is derived from an EMBL/GenBank/DDBJ whole genome shotgun (WGS) entry which is preliminary data.</text>
</comment>
<protein>
    <submittedName>
        <fullName evidence="3">Deoxyguanosinetriphosphate triphosphohydrolase</fullName>
    </submittedName>
</protein>
<feature type="domain" description="Phosphohydrolase-associated" evidence="2">
    <location>
        <begin position="2"/>
        <end position="37"/>
    </location>
</feature>